<dbReference type="OrthoDB" id="9889831at2"/>
<name>A0A3P1SXY7_9GAMM</name>
<keyword evidence="2" id="KW-1185">Reference proteome</keyword>
<gene>
    <name evidence="1" type="ORF">EHS89_02320</name>
</gene>
<comment type="caution">
    <text evidence="1">The sequence shown here is derived from an EMBL/GenBank/DDBJ whole genome shotgun (WGS) entry which is preliminary data.</text>
</comment>
<reference evidence="1 2" key="1">
    <citation type="submission" date="2018-11" db="EMBL/GenBank/DDBJ databases">
        <title>The draft genome sequence of Amphritea balenae JAMM 1525T.</title>
        <authorList>
            <person name="Fang Z."/>
            <person name="Zhang Y."/>
            <person name="Han X."/>
        </authorList>
    </citation>
    <scope>NUCLEOTIDE SEQUENCE [LARGE SCALE GENOMIC DNA]</scope>
    <source>
        <strain evidence="1 2">JAMM 1525</strain>
    </source>
</reference>
<evidence type="ECO:0000313" key="2">
    <source>
        <dbReference type="Proteomes" id="UP000267535"/>
    </source>
</evidence>
<protein>
    <submittedName>
        <fullName evidence="1">Uncharacterized protein</fullName>
    </submittedName>
</protein>
<dbReference type="RefSeq" id="WP_124924489.1">
    <property type="nucleotide sequence ID" value="NZ_BMOH01000001.1"/>
</dbReference>
<evidence type="ECO:0000313" key="1">
    <source>
        <dbReference type="EMBL" id="RRD01416.1"/>
    </source>
</evidence>
<organism evidence="1 2">
    <name type="scientific">Amphritea balenae</name>
    <dbReference type="NCBI Taxonomy" id="452629"/>
    <lineage>
        <taxon>Bacteria</taxon>
        <taxon>Pseudomonadati</taxon>
        <taxon>Pseudomonadota</taxon>
        <taxon>Gammaproteobacteria</taxon>
        <taxon>Oceanospirillales</taxon>
        <taxon>Oceanospirillaceae</taxon>
        <taxon>Amphritea</taxon>
    </lineage>
</organism>
<proteinExistence type="predicted"/>
<sequence>MNNEISQLMAKICANESDYPSSCDLTSSSVQQFKAAVATDLYDDLHTLAAMHGKDADCIAADLLTIALREAFACMTQEQIDMLKQTRQENELQSAQQHMEEQRFDAGCT</sequence>
<dbReference type="EMBL" id="RQXV01000001">
    <property type="protein sequence ID" value="RRD01416.1"/>
    <property type="molecule type" value="Genomic_DNA"/>
</dbReference>
<accession>A0A3P1SXY7</accession>
<dbReference type="AlphaFoldDB" id="A0A3P1SXY7"/>
<dbReference type="Proteomes" id="UP000267535">
    <property type="component" value="Unassembled WGS sequence"/>
</dbReference>